<dbReference type="Pfam" id="PF01431">
    <property type="entry name" value="Peptidase_M13"/>
    <property type="match status" value="1"/>
</dbReference>
<evidence type="ECO:0000256" key="1">
    <source>
        <dbReference type="ARBA" id="ARBA00001947"/>
    </source>
</evidence>
<comment type="cofactor">
    <cofactor evidence="1">
        <name>Zn(2+)</name>
        <dbReference type="ChEBI" id="CHEBI:29105"/>
    </cofactor>
</comment>
<dbReference type="GO" id="GO:0008270">
    <property type="term" value="F:zinc ion binding"/>
    <property type="evidence" value="ECO:0007669"/>
    <property type="project" value="UniProtKB-KW"/>
</dbReference>
<dbReference type="AlphaFoldDB" id="A0A7J5XGN9"/>
<name>A0A7J5XGN9_DISMA</name>
<keyword evidence="4" id="KW-0378">Hydrolase</keyword>
<keyword evidence="5" id="KW-0862">Zinc</keyword>
<evidence type="ECO:0000256" key="7">
    <source>
        <dbReference type="PROSITE-ProRule" id="PRU00047"/>
    </source>
</evidence>
<feature type="domain" description="CCHC-type" evidence="9">
    <location>
        <begin position="489"/>
        <end position="505"/>
    </location>
</feature>
<dbReference type="GO" id="GO:0016485">
    <property type="term" value="P:protein processing"/>
    <property type="evidence" value="ECO:0007669"/>
    <property type="project" value="TreeGrafter"/>
</dbReference>
<evidence type="ECO:0000256" key="5">
    <source>
        <dbReference type="ARBA" id="ARBA00022833"/>
    </source>
</evidence>
<dbReference type="PANTHER" id="PTHR11733:SF133">
    <property type="entry name" value="PHOSPHATE-REGULATING NEUTRAL ENDOPEPTIDASE PHEX"/>
    <property type="match status" value="1"/>
</dbReference>
<dbReference type="InterPro" id="IPR000718">
    <property type="entry name" value="Peptidase_M13"/>
</dbReference>
<dbReference type="SUPFAM" id="SSF55486">
    <property type="entry name" value="Metalloproteases ('zincins'), catalytic domain"/>
    <property type="match status" value="1"/>
</dbReference>
<dbReference type="PANTHER" id="PTHR11733">
    <property type="entry name" value="ZINC METALLOPROTEASE FAMILY M13 NEPRILYSIN-RELATED"/>
    <property type="match status" value="1"/>
</dbReference>
<dbReference type="InterPro" id="IPR008753">
    <property type="entry name" value="Peptidase_M13_N"/>
</dbReference>
<dbReference type="InterPro" id="IPR024079">
    <property type="entry name" value="MetalloPept_cat_dom_sf"/>
</dbReference>
<dbReference type="InterPro" id="IPR018497">
    <property type="entry name" value="Peptidase_M13_C"/>
</dbReference>
<keyword evidence="7" id="KW-0863">Zinc-finger</keyword>
<dbReference type="Gene3D" id="3.40.390.10">
    <property type="entry name" value="Collagenase (Catalytic Domain)"/>
    <property type="match status" value="2"/>
</dbReference>
<dbReference type="CDD" id="cd08662">
    <property type="entry name" value="M13"/>
    <property type="match status" value="1"/>
</dbReference>
<dbReference type="PROSITE" id="PS51885">
    <property type="entry name" value="NEPRILYSIN"/>
    <property type="match status" value="1"/>
</dbReference>
<organism evidence="10 11">
    <name type="scientific">Dissostichus mawsoni</name>
    <name type="common">Antarctic cod</name>
    <dbReference type="NCBI Taxonomy" id="36200"/>
    <lineage>
        <taxon>Eukaryota</taxon>
        <taxon>Metazoa</taxon>
        <taxon>Chordata</taxon>
        <taxon>Craniata</taxon>
        <taxon>Vertebrata</taxon>
        <taxon>Euteleostomi</taxon>
        <taxon>Actinopterygii</taxon>
        <taxon>Neopterygii</taxon>
        <taxon>Teleostei</taxon>
        <taxon>Neoteleostei</taxon>
        <taxon>Acanthomorphata</taxon>
        <taxon>Eupercaria</taxon>
        <taxon>Perciformes</taxon>
        <taxon>Notothenioidei</taxon>
        <taxon>Nototheniidae</taxon>
        <taxon>Dissostichus</taxon>
    </lineage>
</organism>
<keyword evidence="11" id="KW-1185">Reference proteome</keyword>
<proteinExistence type="predicted"/>
<reference evidence="10 11" key="1">
    <citation type="submission" date="2020-03" db="EMBL/GenBank/DDBJ databases">
        <title>Dissostichus mawsoni Genome sequencing and assembly.</title>
        <authorList>
            <person name="Park H."/>
        </authorList>
    </citation>
    <scope>NUCLEOTIDE SEQUENCE [LARGE SCALE GENOMIC DNA]</scope>
    <source>
        <strain evidence="10">DM0001</strain>
        <tissue evidence="10">Muscle</tissue>
    </source>
</reference>
<dbReference type="Pfam" id="PF05649">
    <property type="entry name" value="Peptidase_M13_N"/>
    <property type="match status" value="2"/>
</dbReference>
<dbReference type="GO" id="GO:0003676">
    <property type="term" value="F:nucleic acid binding"/>
    <property type="evidence" value="ECO:0007669"/>
    <property type="project" value="InterPro"/>
</dbReference>
<protein>
    <recommendedName>
        <fullName evidence="9">CCHC-type domain-containing protein</fullName>
    </recommendedName>
</protein>
<accession>A0A7J5XGN9</accession>
<evidence type="ECO:0000313" key="11">
    <source>
        <dbReference type="Proteomes" id="UP000518266"/>
    </source>
</evidence>
<dbReference type="InterPro" id="IPR042089">
    <property type="entry name" value="Peptidase_M13_dom_2"/>
</dbReference>
<evidence type="ECO:0000313" key="10">
    <source>
        <dbReference type="EMBL" id="KAF3836245.1"/>
    </source>
</evidence>
<sequence length="789" mass="87576">MTPECIEAAGSVLSKIDRSVNPCEDFYSFSCGGWLKENSIPEDLSSYGIYPWLRQNVDVKVKELLEAPSPPDELEAPEFRWPVVGEGLGGEYQWSEGEWSLLKTLTEIRKQFGRNVLIRMYEYLSLPSREDYITNTSSARAYRAALLSFMVDTAVMLGAQEKAALTQMEEALAFETKLAYFDWLGFVKAVVDSKVEPVRSISTSEPVIVRAPQYFKDLVMLINSTDPRIVANYVQWRTVFSSISSLSRRFLYRYQDYARVTKGTTSLTPRWDKCVNFVDKTLGFATGRLFVNRHFQEDKKHMAHAVLAKVGYPEFILNDTYLNEDLKQLQYSEKDFYGNVMQTLKYFVQSDLALLRKAVPRKEWFTNPTTVNAFYSSSTNQISRKYDKNGNLHQWWSNSSIDAFNEQSQCMIDQYNAYHWKEAGLDAYRRWVDESRGGEEEPLLPGVGLNNNQLFFLSYAHTFVFTLEKFSPRQINSQIYKHSDYKIVKCFHCGDVGHKKIACPQRLIAVILTKGDIVNGSGEGTSGNARPVLGATGAAGAKVPSGADVLVPAAPGAAVPARAAPTAPGASGVVVPTPAAPSVAVTRRGPPCPHPLRPHRLCRGPQCPHPLRPHPLCGAAVLVAAVPALAVHGVGVPVLAAAPVPMSFVFGPVMAVKAAGLVCVRPLSAGSNKKAVVEAEAEVRAGCSEDGMECSQQELQLSQKLDSEEEQGGNQLTDEQRRTMEEARDEVSRILLTLEERELISLCEHLKCNAPVGGFASKTRRTLNRLVETTLEEIEEDEESAESYQ</sequence>
<evidence type="ECO:0000256" key="6">
    <source>
        <dbReference type="ARBA" id="ARBA00023049"/>
    </source>
</evidence>
<keyword evidence="6" id="KW-0482">Metalloprotease</keyword>
<comment type="caution">
    <text evidence="10">The sequence shown here is derived from an EMBL/GenBank/DDBJ whole genome shotgun (WGS) entry which is preliminary data.</text>
</comment>
<evidence type="ECO:0000256" key="3">
    <source>
        <dbReference type="ARBA" id="ARBA00022723"/>
    </source>
</evidence>
<dbReference type="PROSITE" id="PS50158">
    <property type="entry name" value="ZF_CCHC"/>
    <property type="match status" value="1"/>
</dbReference>
<dbReference type="GO" id="GO:0004222">
    <property type="term" value="F:metalloendopeptidase activity"/>
    <property type="evidence" value="ECO:0007669"/>
    <property type="project" value="InterPro"/>
</dbReference>
<evidence type="ECO:0000259" key="9">
    <source>
        <dbReference type="PROSITE" id="PS50158"/>
    </source>
</evidence>
<keyword evidence="3" id="KW-0479">Metal-binding</keyword>
<dbReference type="InterPro" id="IPR001878">
    <property type="entry name" value="Znf_CCHC"/>
</dbReference>
<evidence type="ECO:0000256" key="2">
    <source>
        <dbReference type="ARBA" id="ARBA00022670"/>
    </source>
</evidence>
<dbReference type="Gene3D" id="1.10.1380.10">
    <property type="entry name" value="Neutral endopeptidase , domain2"/>
    <property type="match status" value="2"/>
</dbReference>
<gene>
    <name evidence="10" type="ORF">F7725_028803</name>
</gene>
<dbReference type="Proteomes" id="UP000518266">
    <property type="component" value="Unassembled WGS sequence"/>
</dbReference>
<dbReference type="GO" id="GO:0005886">
    <property type="term" value="C:plasma membrane"/>
    <property type="evidence" value="ECO:0007669"/>
    <property type="project" value="TreeGrafter"/>
</dbReference>
<keyword evidence="2" id="KW-0645">Protease</keyword>
<evidence type="ECO:0000256" key="8">
    <source>
        <dbReference type="SAM" id="MobiDB-lite"/>
    </source>
</evidence>
<feature type="region of interest" description="Disordered" evidence="8">
    <location>
        <begin position="701"/>
        <end position="725"/>
    </location>
</feature>
<dbReference type="OrthoDB" id="6475849at2759"/>
<dbReference type="EMBL" id="JAAKFY010000024">
    <property type="protein sequence ID" value="KAF3836245.1"/>
    <property type="molecule type" value="Genomic_DNA"/>
</dbReference>
<evidence type="ECO:0000256" key="4">
    <source>
        <dbReference type="ARBA" id="ARBA00022801"/>
    </source>
</evidence>